<dbReference type="SMART" id="SM00857">
    <property type="entry name" value="Resolvase"/>
    <property type="match status" value="1"/>
</dbReference>
<dbReference type="SUPFAM" id="SSF53041">
    <property type="entry name" value="Resolvase-like"/>
    <property type="match status" value="1"/>
</dbReference>
<dbReference type="Gene3D" id="3.90.1750.20">
    <property type="entry name" value="Putative Large Serine Recombinase, Chain B, Domain 2"/>
    <property type="match status" value="1"/>
</dbReference>
<dbReference type="InterPro" id="IPR025827">
    <property type="entry name" value="Zn_ribbon_recom_dom"/>
</dbReference>
<dbReference type="Proteomes" id="UP000008953">
    <property type="component" value="Chromosome"/>
</dbReference>
<dbReference type="Pfam" id="PF00239">
    <property type="entry name" value="Resolvase"/>
    <property type="match status" value="1"/>
</dbReference>
<reference evidence="4 5" key="2">
    <citation type="submission" date="2010-03" db="EMBL/GenBank/DDBJ databases">
        <authorList>
            <person name="Pajon A."/>
        </authorList>
    </citation>
    <scope>NUCLEOTIDE SEQUENCE [LARGE SCALE GENOMIC DNA]</scope>
    <source>
        <strain evidence="4 5">XB6B4</strain>
    </source>
</reference>
<dbReference type="CDD" id="cd00338">
    <property type="entry name" value="Ser_Recombinase"/>
    <property type="match status" value="1"/>
</dbReference>
<evidence type="ECO:0000259" key="2">
    <source>
        <dbReference type="PROSITE" id="PS51736"/>
    </source>
</evidence>
<protein>
    <submittedName>
        <fullName evidence="4">Site-specific recombinases, DNA invertase Pin homologs</fullName>
    </submittedName>
</protein>
<dbReference type="InterPro" id="IPR006119">
    <property type="entry name" value="Resolv_N"/>
</dbReference>
<evidence type="ECO:0000313" key="4">
    <source>
        <dbReference type="EMBL" id="CBL11067.1"/>
    </source>
</evidence>
<dbReference type="InterPro" id="IPR036162">
    <property type="entry name" value="Resolvase-like_N_sf"/>
</dbReference>
<feature type="domain" description="Recombinase" evidence="3">
    <location>
        <begin position="210"/>
        <end position="335"/>
    </location>
</feature>
<proteinExistence type="predicted"/>
<sequence length="582" mass="67137">MMLLPIYFIQTDFREGAFSMDEKQVEVIKKVDGPVIRDRRKMGKPLTITRKRVAAYVRVSTNGEEQIQSFNSQKQYYQDKIDSNKEWVMVGIYADEGITGTKTTKREQFLKMIDDCMNGLIDIVITKSVSRFSRNLVDTLQYTRMLKVKGVTVIFEKENIDTSKMESEMQLSLLSALAQNEVESLSQNVTMGVQMKMSRGELMGFNGCLGYDYNPEDKSITINEAEAETVRLIYDLYLQGYGAYRIAKELTRLGKVNKKGNVKWTDSGVRGILKNEKYKGDLLMGKTYTVDPISKRRLDNHGESNKYYTKNHHEAIISEEEWDKVQDILKSRYRTNENVSDAERIKFARKYAFSSMCQCGFCGTNLTRRSHNQDTKHKKPVWKCRTATNKGITNCPHSKAVDEVVIENAFLEMFKLLAENFDDVLESVLSSVEETLSKDDSTEKLKRIEKEISSLEKKRKKLTDMYLDDKIPKEAYDDKYSEISNKLDKCEEEKHLFSDCVLSQKNIADKMKLIRQKLKGADVLDEFDRVVFESIVEKVVVGDMEEDGTADPYKLTFVLKGMDDRSIPYARDRYMNLCEKAV</sequence>
<dbReference type="PROSITE" id="PS51736">
    <property type="entry name" value="RECOMBINASES_3"/>
    <property type="match status" value="1"/>
</dbReference>
<dbReference type="HOGENOM" id="CLU_010686_0_5_9"/>
<dbReference type="Gene3D" id="3.40.50.1390">
    <property type="entry name" value="Resolvase, N-terminal catalytic domain"/>
    <property type="match status" value="1"/>
</dbReference>
<dbReference type="GO" id="GO:0003677">
    <property type="term" value="F:DNA binding"/>
    <property type="evidence" value="ECO:0007669"/>
    <property type="project" value="InterPro"/>
</dbReference>
<evidence type="ECO:0000313" key="5">
    <source>
        <dbReference type="Proteomes" id="UP000008953"/>
    </source>
</evidence>
<dbReference type="InterPro" id="IPR011109">
    <property type="entry name" value="DNA_bind_recombinase_dom"/>
</dbReference>
<organism evidence="4 5">
    <name type="scientific">Roseburia intestinalis XB6B4</name>
    <dbReference type="NCBI Taxonomy" id="718255"/>
    <lineage>
        <taxon>Bacteria</taxon>
        <taxon>Bacillati</taxon>
        <taxon>Bacillota</taxon>
        <taxon>Clostridia</taxon>
        <taxon>Lachnospirales</taxon>
        <taxon>Lachnospiraceae</taxon>
        <taxon>Roseburia</taxon>
    </lineage>
</organism>
<keyword evidence="1" id="KW-0175">Coiled coil</keyword>
<dbReference type="PANTHER" id="PTHR30461:SF23">
    <property type="entry name" value="DNA RECOMBINASE-RELATED"/>
    <property type="match status" value="1"/>
</dbReference>
<dbReference type="GO" id="GO:0000150">
    <property type="term" value="F:DNA strand exchange activity"/>
    <property type="evidence" value="ECO:0007669"/>
    <property type="project" value="InterPro"/>
</dbReference>
<evidence type="ECO:0000256" key="1">
    <source>
        <dbReference type="SAM" id="Coils"/>
    </source>
</evidence>
<dbReference type="PROSITE" id="PS51737">
    <property type="entry name" value="RECOMBINASE_DNA_BIND"/>
    <property type="match status" value="1"/>
</dbReference>
<evidence type="ECO:0000259" key="3">
    <source>
        <dbReference type="PROSITE" id="PS51737"/>
    </source>
</evidence>
<dbReference type="PANTHER" id="PTHR30461">
    <property type="entry name" value="DNA-INVERTASE FROM LAMBDOID PROPHAGE"/>
    <property type="match status" value="1"/>
</dbReference>
<dbReference type="EMBL" id="FP929050">
    <property type="protein sequence ID" value="CBL11067.1"/>
    <property type="molecule type" value="Genomic_DNA"/>
</dbReference>
<accession>D4KUM7</accession>
<dbReference type="InterPro" id="IPR038109">
    <property type="entry name" value="DNA_bind_recomb_sf"/>
</dbReference>
<feature type="domain" description="Resolvase/invertase-type recombinase catalytic" evidence="2">
    <location>
        <begin position="52"/>
        <end position="200"/>
    </location>
</feature>
<name>D4KUM7_9FIRM</name>
<dbReference type="InterPro" id="IPR050639">
    <property type="entry name" value="SSR_resolvase"/>
</dbReference>
<dbReference type="KEGG" id="rix:RO1_02640"/>
<dbReference type="PATRIC" id="fig|718255.3.peg.178"/>
<dbReference type="Pfam" id="PF07508">
    <property type="entry name" value="Recombinase"/>
    <property type="match status" value="1"/>
</dbReference>
<reference evidence="4 5" key="1">
    <citation type="submission" date="2010-03" db="EMBL/GenBank/DDBJ databases">
        <title>The genome sequence of Roseburia intestinalis XB6B4.</title>
        <authorList>
            <consortium name="metaHIT consortium -- http://www.metahit.eu/"/>
            <person name="Pajon A."/>
            <person name="Turner K."/>
            <person name="Parkhill J."/>
            <person name="Bernalier A."/>
        </authorList>
    </citation>
    <scope>NUCLEOTIDE SEQUENCE [LARGE SCALE GENOMIC DNA]</scope>
    <source>
        <strain evidence="4 5">XB6B4</strain>
    </source>
</reference>
<dbReference type="Pfam" id="PF13408">
    <property type="entry name" value="Zn_ribbon_recom"/>
    <property type="match status" value="1"/>
</dbReference>
<gene>
    <name evidence="4" type="ORF">RO1_02640</name>
</gene>
<dbReference type="AlphaFoldDB" id="D4KUM7"/>
<feature type="coiled-coil region" evidence="1">
    <location>
        <begin position="438"/>
        <end position="493"/>
    </location>
</feature>